<keyword evidence="1" id="KW-1133">Transmembrane helix</keyword>
<organism evidence="2 3">
    <name type="scientific">Bremerella cremea</name>
    <dbReference type="NCBI Taxonomy" id="1031537"/>
    <lineage>
        <taxon>Bacteria</taxon>
        <taxon>Pseudomonadati</taxon>
        <taxon>Planctomycetota</taxon>
        <taxon>Planctomycetia</taxon>
        <taxon>Pirellulales</taxon>
        <taxon>Pirellulaceae</taxon>
        <taxon>Bremerella</taxon>
    </lineage>
</organism>
<name>A0A368KZ26_9BACT</name>
<dbReference type="Proteomes" id="UP000253562">
    <property type="component" value="Unassembled WGS sequence"/>
</dbReference>
<gene>
    <name evidence="2" type="ORF">DTL42_00060</name>
</gene>
<reference evidence="2 3" key="1">
    <citation type="submission" date="2018-07" db="EMBL/GenBank/DDBJ databases">
        <title>Comparative genomes isolates from brazilian mangrove.</title>
        <authorList>
            <person name="De Araujo J.E."/>
            <person name="Taketani R.G."/>
            <person name="Silva M.C.P."/>
            <person name="Lourenco M.V."/>
            <person name="Oliveira V.M."/>
            <person name="Andreote F.D."/>
        </authorList>
    </citation>
    <scope>NUCLEOTIDE SEQUENCE [LARGE SCALE GENOMIC DNA]</scope>
    <source>
        <strain evidence="2 3">HEX PRIS-MGV</strain>
    </source>
</reference>
<evidence type="ECO:0000313" key="2">
    <source>
        <dbReference type="EMBL" id="RCS56157.1"/>
    </source>
</evidence>
<dbReference type="EMBL" id="QPEX01000003">
    <property type="protein sequence ID" value="RCS56157.1"/>
    <property type="molecule type" value="Genomic_DNA"/>
</dbReference>
<proteinExistence type="predicted"/>
<feature type="transmembrane region" description="Helical" evidence="1">
    <location>
        <begin position="117"/>
        <end position="139"/>
    </location>
</feature>
<accession>A0A368KZ26</accession>
<protein>
    <submittedName>
        <fullName evidence="2">Uncharacterized protein</fullName>
    </submittedName>
</protein>
<evidence type="ECO:0000256" key="1">
    <source>
        <dbReference type="SAM" id="Phobius"/>
    </source>
</evidence>
<evidence type="ECO:0000313" key="3">
    <source>
        <dbReference type="Proteomes" id="UP000253562"/>
    </source>
</evidence>
<keyword evidence="1" id="KW-0472">Membrane</keyword>
<feature type="transmembrane region" description="Helical" evidence="1">
    <location>
        <begin position="85"/>
        <end position="105"/>
    </location>
</feature>
<comment type="caution">
    <text evidence="2">The sequence shown here is derived from an EMBL/GenBank/DDBJ whole genome shotgun (WGS) entry which is preliminary data.</text>
</comment>
<dbReference type="OrthoDB" id="7059209at2"/>
<sequence>MKLQCPQCETELPADKMDINSNEAVCPRCGERSSISELLGKKPEAVATAEIPEGFDLRQPPPGVRYENDVLGWQITATIRSWTGYFIAIFTVVFALSTLVIFFGLESAEGDSEYAQIFLGIPFVIATLFLAGSAVLLLFGKTVIHSDAMDQDIGLVFFGVGPLGWKSRFRWSEVKRIEETDSGAEMNDKPMKQITLFCDRGDVHFGTLLSAERRRYILFALRQLVG</sequence>
<keyword evidence="1" id="KW-0812">Transmembrane</keyword>
<dbReference type="AlphaFoldDB" id="A0A368KZ26"/>
<dbReference type="RefSeq" id="WP_114366631.1">
    <property type="nucleotide sequence ID" value="NZ_QPEX01000003.1"/>
</dbReference>